<keyword evidence="2" id="KW-1185">Reference proteome</keyword>
<protein>
    <submittedName>
        <fullName evidence="1">Uncharacterized protein</fullName>
    </submittedName>
</protein>
<name>A0ACB8ZQ88_CICIN</name>
<comment type="caution">
    <text evidence="1">The sequence shown here is derived from an EMBL/GenBank/DDBJ whole genome shotgun (WGS) entry which is preliminary data.</text>
</comment>
<organism evidence="1 2">
    <name type="scientific">Cichorium intybus</name>
    <name type="common">Chicory</name>
    <dbReference type="NCBI Taxonomy" id="13427"/>
    <lineage>
        <taxon>Eukaryota</taxon>
        <taxon>Viridiplantae</taxon>
        <taxon>Streptophyta</taxon>
        <taxon>Embryophyta</taxon>
        <taxon>Tracheophyta</taxon>
        <taxon>Spermatophyta</taxon>
        <taxon>Magnoliopsida</taxon>
        <taxon>eudicotyledons</taxon>
        <taxon>Gunneridae</taxon>
        <taxon>Pentapetalae</taxon>
        <taxon>asterids</taxon>
        <taxon>campanulids</taxon>
        <taxon>Asterales</taxon>
        <taxon>Asteraceae</taxon>
        <taxon>Cichorioideae</taxon>
        <taxon>Cichorieae</taxon>
        <taxon>Cichoriinae</taxon>
        <taxon>Cichorium</taxon>
    </lineage>
</organism>
<accession>A0ACB8ZQ88</accession>
<reference evidence="2" key="1">
    <citation type="journal article" date="2022" name="Mol. Ecol. Resour.">
        <title>The genomes of chicory, endive, great burdock and yacon provide insights into Asteraceae palaeo-polyploidization history and plant inulin production.</title>
        <authorList>
            <person name="Fan W."/>
            <person name="Wang S."/>
            <person name="Wang H."/>
            <person name="Wang A."/>
            <person name="Jiang F."/>
            <person name="Liu H."/>
            <person name="Zhao H."/>
            <person name="Xu D."/>
            <person name="Zhang Y."/>
        </authorList>
    </citation>
    <scope>NUCLEOTIDE SEQUENCE [LARGE SCALE GENOMIC DNA]</scope>
    <source>
        <strain evidence="2">cv. Punajuju</strain>
    </source>
</reference>
<sequence length="68" mass="7403">MAGGQLTDLPNNIKALLAAQDDVASRPPSTDRSMGNSSKVNQLCSLPNRPKRMFSKLWSSNKSASEKR</sequence>
<reference evidence="1 2" key="2">
    <citation type="journal article" date="2022" name="Mol. Ecol. Resour.">
        <title>The genomes of chicory, endive, great burdock and yacon provide insights into Asteraceae paleo-polyploidization history and plant inulin production.</title>
        <authorList>
            <person name="Fan W."/>
            <person name="Wang S."/>
            <person name="Wang H."/>
            <person name="Wang A."/>
            <person name="Jiang F."/>
            <person name="Liu H."/>
            <person name="Zhao H."/>
            <person name="Xu D."/>
            <person name="Zhang Y."/>
        </authorList>
    </citation>
    <scope>NUCLEOTIDE SEQUENCE [LARGE SCALE GENOMIC DNA]</scope>
    <source>
        <strain evidence="2">cv. Punajuju</strain>
        <tissue evidence="1">Leaves</tissue>
    </source>
</reference>
<dbReference type="Proteomes" id="UP001055811">
    <property type="component" value="Linkage Group LG08"/>
</dbReference>
<dbReference type="EMBL" id="CM042016">
    <property type="protein sequence ID" value="KAI3699876.1"/>
    <property type="molecule type" value="Genomic_DNA"/>
</dbReference>
<evidence type="ECO:0000313" key="1">
    <source>
        <dbReference type="EMBL" id="KAI3699876.1"/>
    </source>
</evidence>
<evidence type="ECO:0000313" key="2">
    <source>
        <dbReference type="Proteomes" id="UP001055811"/>
    </source>
</evidence>
<proteinExistence type="predicted"/>
<gene>
    <name evidence="1" type="ORF">L2E82_44482</name>
</gene>